<organism evidence="2">
    <name type="scientific">Cuerna arida</name>
    <dbReference type="NCBI Taxonomy" id="1464854"/>
    <lineage>
        <taxon>Eukaryota</taxon>
        <taxon>Metazoa</taxon>
        <taxon>Ecdysozoa</taxon>
        <taxon>Arthropoda</taxon>
        <taxon>Hexapoda</taxon>
        <taxon>Insecta</taxon>
        <taxon>Pterygota</taxon>
        <taxon>Neoptera</taxon>
        <taxon>Paraneoptera</taxon>
        <taxon>Hemiptera</taxon>
        <taxon>Auchenorrhyncha</taxon>
        <taxon>Membracoidea</taxon>
        <taxon>Cicadellidae</taxon>
        <taxon>Cicadellinae</taxon>
        <taxon>Proconiini</taxon>
        <taxon>Cuerna</taxon>
    </lineage>
</organism>
<accession>A0A1B6FXN1</accession>
<evidence type="ECO:0000259" key="1">
    <source>
        <dbReference type="PROSITE" id="PS50878"/>
    </source>
</evidence>
<dbReference type="AlphaFoldDB" id="A0A1B6FXN1"/>
<dbReference type="PANTHER" id="PTHR33332">
    <property type="entry name" value="REVERSE TRANSCRIPTASE DOMAIN-CONTAINING PROTEIN"/>
    <property type="match status" value="1"/>
</dbReference>
<sequence>GVTDLALGWINSYLSDRHQVVEIQHESKFKIKSVLSDKRSISCGVPQGSILGPLLFLVYINDINLAIPESSLFVFADDTTIVARHRRVDQLEIDSHLKANCLAQHFAENKLKLNP</sequence>
<dbReference type="PROSITE" id="PS50878">
    <property type="entry name" value="RT_POL"/>
    <property type="match status" value="1"/>
</dbReference>
<evidence type="ECO:0000313" key="2">
    <source>
        <dbReference type="EMBL" id="JAS54909.1"/>
    </source>
</evidence>
<proteinExistence type="predicted"/>
<dbReference type="EMBL" id="GECZ01014860">
    <property type="protein sequence ID" value="JAS54909.1"/>
    <property type="molecule type" value="Transcribed_RNA"/>
</dbReference>
<dbReference type="Pfam" id="PF00078">
    <property type="entry name" value="RVT_1"/>
    <property type="match status" value="1"/>
</dbReference>
<feature type="non-terminal residue" evidence="2">
    <location>
        <position position="115"/>
    </location>
</feature>
<protein>
    <recommendedName>
        <fullName evidence="1">Reverse transcriptase domain-containing protein</fullName>
    </recommendedName>
</protein>
<gene>
    <name evidence="2" type="ORF">g.50301</name>
</gene>
<feature type="non-terminal residue" evidence="2">
    <location>
        <position position="1"/>
    </location>
</feature>
<dbReference type="InterPro" id="IPR000477">
    <property type="entry name" value="RT_dom"/>
</dbReference>
<reference evidence="2" key="1">
    <citation type="submission" date="2015-11" db="EMBL/GenBank/DDBJ databases">
        <title>De novo transcriptome assembly of four potential Pierce s Disease insect vectors from Arizona vineyards.</title>
        <authorList>
            <person name="Tassone E.E."/>
        </authorList>
    </citation>
    <scope>NUCLEOTIDE SEQUENCE</scope>
</reference>
<name>A0A1B6FXN1_9HEMI</name>
<feature type="domain" description="Reverse transcriptase" evidence="1">
    <location>
        <begin position="1"/>
        <end position="115"/>
    </location>
</feature>